<dbReference type="EMBL" id="CAFAAO010000009">
    <property type="protein sequence ID" value="CAB4804134.1"/>
    <property type="molecule type" value="Genomic_DNA"/>
</dbReference>
<organism evidence="7">
    <name type="scientific">freshwater metagenome</name>
    <dbReference type="NCBI Taxonomy" id="449393"/>
    <lineage>
        <taxon>unclassified sequences</taxon>
        <taxon>metagenomes</taxon>
        <taxon>ecological metagenomes</taxon>
    </lineage>
</organism>
<protein>
    <submittedName>
        <fullName evidence="7">Unannotated protein</fullName>
    </submittedName>
</protein>
<dbReference type="Pfam" id="PF10727">
    <property type="entry name" value="Rossmann-like"/>
    <property type="match status" value="1"/>
</dbReference>
<dbReference type="Pfam" id="PF10728">
    <property type="entry name" value="DUF2520"/>
    <property type="match status" value="1"/>
</dbReference>
<sequence>MVNTMAESDKPWTEKPPRLDVGVVGTGKAGSVIGAALRRAGHNVLACTAVSDISKLRAESLLPGVPITTIDVAVKDRDLVLLTVPDDVLSQVVTGLAATNAISPGTFVMHASGRYGIEVLSPLTEQGCLPLALHPVMTFTGTSIDLNRLSACPFGITTHETLRPVAETLVVEIGGEPVWIPEASRALYHAALTFGANNTMTLVNQTSELLNNAGIENPESLIAPLFNASLDNALRNGDAALTGPVARGDAGTVKEHLRVLSDFDPAVSQAYRSMARLTAVRALAAGTLSPHAAQDLLAILAGEL</sequence>
<evidence type="ECO:0000259" key="2">
    <source>
        <dbReference type="Pfam" id="PF10728"/>
    </source>
</evidence>
<evidence type="ECO:0000313" key="6">
    <source>
        <dbReference type="EMBL" id="CAB4740205.1"/>
    </source>
</evidence>
<evidence type="ECO:0000313" key="10">
    <source>
        <dbReference type="EMBL" id="CAB5046710.1"/>
    </source>
</evidence>
<dbReference type="SUPFAM" id="SSF48179">
    <property type="entry name" value="6-phosphogluconate dehydrogenase C-terminal domain-like"/>
    <property type="match status" value="1"/>
</dbReference>
<dbReference type="Gene3D" id="1.10.1040.20">
    <property type="entry name" value="ProC-like, C-terminal domain"/>
    <property type="match status" value="1"/>
</dbReference>
<dbReference type="EMBL" id="CAEZZD010000007">
    <property type="protein sequence ID" value="CAB4740205.1"/>
    <property type="molecule type" value="Genomic_DNA"/>
</dbReference>
<reference evidence="7" key="1">
    <citation type="submission" date="2020-05" db="EMBL/GenBank/DDBJ databases">
        <authorList>
            <person name="Chiriac C."/>
            <person name="Salcher M."/>
            <person name="Ghai R."/>
            <person name="Kavagutti S V."/>
        </authorList>
    </citation>
    <scope>NUCLEOTIDE SEQUENCE</scope>
</reference>
<dbReference type="SUPFAM" id="SSF51735">
    <property type="entry name" value="NAD(P)-binding Rossmann-fold domains"/>
    <property type="match status" value="1"/>
</dbReference>
<evidence type="ECO:0000259" key="1">
    <source>
        <dbReference type="Pfam" id="PF10727"/>
    </source>
</evidence>
<feature type="domain" description="Putative oxidoreductase/dehydrogenase Rossmann-like" evidence="1">
    <location>
        <begin position="13"/>
        <end position="135"/>
    </location>
</feature>
<evidence type="ECO:0000313" key="3">
    <source>
        <dbReference type="EMBL" id="CAB4332580.1"/>
    </source>
</evidence>
<proteinExistence type="predicted"/>
<dbReference type="EMBL" id="CAFBIX010000008">
    <property type="protein sequence ID" value="CAB4846655.1"/>
    <property type="molecule type" value="Genomic_DNA"/>
</dbReference>
<dbReference type="AlphaFoldDB" id="A0A6J6Y7X1"/>
<dbReference type="PANTHER" id="PTHR40459">
    <property type="entry name" value="CONSERVED HYPOTHETICAL ALANINE AND LEUCINE RICH PROTEIN"/>
    <property type="match status" value="1"/>
</dbReference>
<dbReference type="InterPro" id="IPR036291">
    <property type="entry name" value="NAD(P)-bd_dom_sf"/>
</dbReference>
<accession>A0A6J6Y7X1</accession>
<dbReference type="InterPro" id="IPR037108">
    <property type="entry name" value="TM1727-like_C_sf"/>
</dbReference>
<dbReference type="EMBL" id="CAESAD010000001">
    <property type="protein sequence ID" value="CAB4332580.1"/>
    <property type="molecule type" value="Genomic_DNA"/>
</dbReference>
<dbReference type="EMBL" id="CAFBQG010000037">
    <property type="protein sequence ID" value="CAB5046710.1"/>
    <property type="molecule type" value="Genomic_DNA"/>
</dbReference>
<evidence type="ECO:0000313" key="5">
    <source>
        <dbReference type="EMBL" id="CAB4696107.1"/>
    </source>
</evidence>
<dbReference type="EMBL" id="CAEZYC010000001">
    <property type="protein sequence ID" value="CAB4696107.1"/>
    <property type="molecule type" value="Genomic_DNA"/>
</dbReference>
<name>A0A6J6Y7X1_9ZZZZ</name>
<dbReference type="PANTHER" id="PTHR40459:SF1">
    <property type="entry name" value="CONSERVED HYPOTHETICAL ALANINE AND LEUCINE RICH PROTEIN"/>
    <property type="match status" value="1"/>
</dbReference>
<dbReference type="InterPro" id="IPR019665">
    <property type="entry name" value="OxRdtase/DH_put_Rossmann_dom"/>
</dbReference>
<dbReference type="InterPro" id="IPR018931">
    <property type="entry name" value="DUF2520"/>
</dbReference>
<dbReference type="EMBL" id="CAESAI010000005">
    <property type="protein sequence ID" value="CAB4333016.1"/>
    <property type="molecule type" value="Genomic_DNA"/>
</dbReference>
<dbReference type="InterPro" id="IPR008927">
    <property type="entry name" value="6-PGluconate_DH-like_C_sf"/>
</dbReference>
<evidence type="ECO:0000313" key="8">
    <source>
        <dbReference type="EMBL" id="CAB4846655.1"/>
    </source>
</evidence>
<evidence type="ECO:0000313" key="4">
    <source>
        <dbReference type="EMBL" id="CAB4333016.1"/>
    </source>
</evidence>
<evidence type="ECO:0000313" key="9">
    <source>
        <dbReference type="EMBL" id="CAB5006222.1"/>
    </source>
</evidence>
<dbReference type="EMBL" id="CAFBPK010000001">
    <property type="protein sequence ID" value="CAB5006222.1"/>
    <property type="molecule type" value="Genomic_DNA"/>
</dbReference>
<dbReference type="Gene3D" id="3.40.50.720">
    <property type="entry name" value="NAD(P)-binding Rossmann-like Domain"/>
    <property type="match status" value="1"/>
</dbReference>
<feature type="domain" description="DUF2520" evidence="2">
    <location>
        <begin position="152"/>
        <end position="276"/>
    </location>
</feature>
<evidence type="ECO:0000313" key="7">
    <source>
        <dbReference type="EMBL" id="CAB4804134.1"/>
    </source>
</evidence>
<gene>
    <name evidence="5" type="ORF">UFOPK2648_00032</name>
    <name evidence="6" type="ORF">UFOPK2824_00099</name>
    <name evidence="7" type="ORF">UFOPK3037_00835</name>
    <name evidence="8" type="ORF">UFOPK3278_00397</name>
    <name evidence="4" type="ORF">UFOPK3406_00361</name>
    <name evidence="3" type="ORF">UFOPK3925_00329</name>
    <name evidence="9" type="ORF">UFOPK4097_00032</name>
    <name evidence="10" type="ORF">UFOPK4301_00438</name>
</gene>